<keyword evidence="7 8" id="KW-0998">Cell outer membrane</keyword>
<keyword evidence="6 8" id="KW-0472">Membrane</keyword>
<keyword evidence="4 8" id="KW-0812">Transmembrane</keyword>
<dbReference type="PANTHER" id="PTHR47234:SF2">
    <property type="entry name" value="TONB-DEPENDENT RECEPTOR"/>
    <property type="match status" value="1"/>
</dbReference>
<organism evidence="14 15">
    <name type="scientific">Sphingomonas astaxanthinifaciens DSM 22298</name>
    <dbReference type="NCBI Taxonomy" id="1123267"/>
    <lineage>
        <taxon>Bacteria</taxon>
        <taxon>Pseudomonadati</taxon>
        <taxon>Pseudomonadota</taxon>
        <taxon>Alphaproteobacteria</taxon>
        <taxon>Sphingomonadales</taxon>
        <taxon>Sphingomonadaceae</taxon>
        <taxon>Sphingomonas</taxon>
    </lineage>
</organism>
<dbReference type="InterPro" id="IPR000531">
    <property type="entry name" value="Beta-barrel_TonB"/>
</dbReference>
<feature type="compositionally biased region" description="Polar residues" evidence="10">
    <location>
        <begin position="47"/>
        <end position="66"/>
    </location>
</feature>
<evidence type="ECO:0000313" key="15">
    <source>
        <dbReference type="Proteomes" id="UP001156703"/>
    </source>
</evidence>
<dbReference type="EMBL" id="BSOO01000001">
    <property type="protein sequence ID" value="GLR46296.1"/>
    <property type="molecule type" value="Genomic_DNA"/>
</dbReference>
<evidence type="ECO:0000256" key="6">
    <source>
        <dbReference type="ARBA" id="ARBA00023136"/>
    </source>
</evidence>
<keyword evidence="2 8" id="KW-0813">Transport</keyword>
<comment type="subcellular location">
    <subcellularLocation>
        <location evidence="1 8">Cell outer membrane</location>
        <topology evidence="1 8">Multi-pass membrane protein</topology>
    </subcellularLocation>
</comment>
<evidence type="ECO:0000256" key="8">
    <source>
        <dbReference type="PROSITE-ProRule" id="PRU01360"/>
    </source>
</evidence>
<dbReference type="Gene3D" id="2.170.130.10">
    <property type="entry name" value="TonB-dependent receptor, plug domain"/>
    <property type="match status" value="1"/>
</dbReference>
<reference evidence="15" key="1">
    <citation type="journal article" date="2019" name="Int. J. Syst. Evol. Microbiol.">
        <title>The Global Catalogue of Microorganisms (GCM) 10K type strain sequencing project: providing services to taxonomists for standard genome sequencing and annotation.</title>
        <authorList>
            <consortium name="The Broad Institute Genomics Platform"/>
            <consortium name="The Broad Institute Genome Sequencing Center for Infectious Disease"/>
            <person name="Wu L."/>
            <person name="Ma J."/>
        </authorList>
    </citation>
    <scope>NUCLEOTIDE SEQUENCE [LARGE SCALE GENOMIC DNA]</scope>
    <source>
        <strain evidence="15">NBRC 102146</strain>
    </source>
</reference>
<dbReference type="InterPro" id="IPR037066">
    <property type="entry name" value="Plug_dom_sf"/>
</dbReference>
<proteinExistence type="inferred from homology"/>
<keyword evidence="3 8" id="KW-1134">Transmembrane beta strand</keyword>
<dbReference type="SUPFAM" id="SSF56935">
    <property type="entry name" value="Porins"/>
    <property type="match status" value="1"/>
</dbReference>
<dbReference type="Gene3D" id="2.40.170.20">
    <property type="entry name" value="TonB-dependent receptor, beta-barrel domain"/>
    <property type="match status" value="1"/>
</dbReference>
<evidence type="ECO:0000256" key="1">
    <source>
        <dbReference type="ARBA" id="ARBA00004571"/>
    </source>
</evidence>
<keyword evidence="15" id="KW-1185">Reference proteome</keyword>
<comment type="similarity">
    <text evidence="8 9">Belongs to the TonB-dependent receptor family.</text>
</comment>
<sequence length="1071" mass="115543">MLGATALNTLALVGASFAFSSAASAQTATPTDTTAPTTQTCADGSTIPASQSCPTPDATATGQSEVATTATTPEATKEGEIVVTGSRIRRPNIESPVPVTSLTAEELTSSGDVNVGDALNDLPSIRSTYSQANSTRFIGTTGLNLLDLRGLGVTRTLVLVNGRRHVTASPGDFLVDVNTIPTDLIDRVDVITGGSSAVYGSDAVAGVVNFVLKNNYEGITLRGQGGVSDRKDRGIYTLSLTAGKNFLDDRLNVAGNLEYVKANPLYFRDRDFLTGAYSGRCQFNTAEFTTGESPFGSDGIPDQQFFCGVRNTAISNGGTLTAVAPAGGCTSAIYAPGGSAAALGAARCYNPGTPLGQVKVLNFNRNGDLITQTPLFDFRPYGSGNYIPVPGQDAPGATLRDTGQIAPGLDRYTANILTSFEVSPAFQPFFEGKYVYVKGLQEGQPSFFQSSFPAFFGAGRGIRCDNPFLDAADITALQAVGRCAGGATSTETLALGRFNIDFGGRSELVKRKTYRVVGGVRGDFNDDWNYEVAVNYGRVRINTTQRNNLITFDLDGNPDGFLLATDAVRNAAGQIVCRVNQTTVTRPDCVPINVFGFGAPSQAALDFVQTDDTFVKYGASEFNVVGYVGGDLSQLFELPGGPIRFVVGGEYRREKAFYYADPLSQAGGTFFNAFQPFNPPLFKVKEAFGEIEAPLLKDLPFAHELTVSAAGRISDYNTTAGTTKAYNLNGVWAPVRDLRFRANYSKSVRVPTLSDLYAPFSQNFAFLADPCDVLNIGSPGTNRYTNCQNQGIPLGFINAPARSQTTEISSGGNPLLTAETGKSLTLGGVFTPRFIPGFNLSVDYYRIRVNNLIATLGGQTILNLCYDLPQPNQYCGLIFPRNPDFTFASPALISGGVNYAKQKADGIDVEVGYRKQWTPDFRTDSRLIATYVLKRENYTSPTNPQFASQQLFNLGDPELAANFATTFTYKNFDLRYSVNYVGRQIIGAYENYYSFQGRDPTNADLTAEVWYPERWIQNLRLNVRVNKKYSFYTGVDNFTDQLPPLGLIGNEGGNGFDPIGRYWYAGFRADF</sequence>
<evidence type="ECO:0000256" key="7">
    <source>
        <dbReference type="ARBA" id="ARBA00023237"/>
    </source>
</evidence>
<feature type="region of interest" description="Disordered" evidence="10">
    <location>
        <begin position="27"/>
        <end position="75"/>
    </location>
</feature>
<protein>
    <submittedName>
        <fullName evidence="14">TonB-dependent receptor</fullName>
    </submittedName>
</protein>
<evidence type="ECO:0000259" key="12">
    <source>
        <dbReference type="Pfam" id="PF00593"/>
    </source>
</evidence>
<dbReference type="InterPro" id="IPR036942">
    <property type="entry name" value="Beta-barrel_TonB_sf"/>
</dbReference>
<feature type="domain" description="TonB-dependent receptor-like beta-barrel" evidence="12">
    <location>
        <begin position="508"/>
        <end position="1037"/>
    </location>
</feature>
<evidence type="ECO:0000256" key="11">
    <source>
        <dbReference type="SAM" id="SignalP"/>
    </source>
</evidence>
<feature type="signal peptide" evidence="11">
    <location>
        <begin position="1"/>
        <end position="25"/>
    </location>
</feature>
<keyword evidence="14" id="KW-0675">Receptor</keyword>
<accession>A0ABQ5Z2P2</accession>
<keyword evidence="11" id="KW-0732">Signal</keyword>
<comment type="caution">
    <text evidence="14">The sequence shown here is derived from an EMBL/GenBank/DDBJ whole genome shotgun (WGS) entry which is preliminary data.</text>
</comment>
<evidence type="ECO:0000256" key="5">
    <source>
        <dbReference type="ARBA" id="ARBA00023077"/>
    </source>
</evidence>
<name>A0ABQ5Z2P2_9SPHN</name>
<evidence type="ECO:0000313" key="14">
    <source>
        <dbReference type="EMBL" id="GLR46296.1"/>
    </source>
</evidence>
<feature type="compositionally biased region" description="Low complexity" evidence="10">
    <location>
        <begin position="27"/>
        <end position="43"/>
    </location>
</feature>
<keyword evidence="5 9" id="KW-0798">TonB box</keyword>
<feature type="domain" description="TonB-dependent receptor plug" evidence="13">
    <location>
        <begin position="93"/>
        <end position="207"/>
    </location>
</feature>
<evidence type="ECO:0000256" key="9">
    <source>
        <dbReference type="RuleBase" id="RU003357"/>
    </source>
</evidence>
<feature type="chain" id="PRO_5046339555" evidence="11">
    <location>
        <begin position="26"/>
        <end position="1071"/>
    </location>
</feature>
<evidence type="ECO:0000256" key="3">
    <source>
        <dbReference type="ARBA" id="ARBA00022452"/>
    </source>
</evidence>
<dbReference type="InterPro" id="IPR012910">
    <property type="entry name" value="Plug_dom"/>
</dbReference>
<dbReference type="PANTHER" id="PTHR47234">
    <property type="match status" value="1"/>
</dbReference>
<dbReference type="InterPro" id="IPR039426">
    <property type="entry name" value="TonB-dep_rcpt-like"/>
</dbReference>
<evidence type="ECO:0000256" key="10">
    <source>
        <dbReference type="SAM" id="MobiDB-lite"/>
    </source>
</evidence>
<evidence type="ECO:0000256" key="4">
    <source>
        <dbReference type="ARBA" id="ARBA00022692"/>
    </source>
</evidence>
<dbReference type="Pfam" id="PF07715">
    <property type="entry name" value="Plug"/>
    <property type="match status" value="1"/>
</dbReference>
<evidence type="ECO:0000256" key="2">
    <source>
        <dbReference type="ARBA" id="ARBA00022448"/>
    </source>
</evidence>
<gene>
    <name evidence="14" type="primary">btuB_1</name>
    <name evidence="14" type="ORF">GCM10007925_00070</name>
</gene>
<dbReference type="PROSITE" id="PS52016">
    <property type="entry name" value="TONB_DEPENDENT_REC_3"/>
    <property type="match status" value="1"/>
</dbReference>
<evidence type="ECO:0000259" key="13">
    <source>
        <dbReference type="Pfam" id="PF07715"/>
    </source>
</evidence>
<dbReference type="Pfam" id="PF00593">
    <property type="entry name" value="TonB_dep_Rec_b-barrel"/>
    <property type="match status" value="1"/>
</dbReference>
<dbReference type="Proteomes" id="UP001156703">
    <property type="component" value="Unassembled WGS sequence"/>
</dbReference>